<organism evidence="5 6">
    <name type="scientific">Paenibacillus glucanolyticus</name>
    <dbReference type="NCBI Taxonomy" id="59843"/>
    <lineage>
        <taxon>Bacteria</taxon>
        <taxon>Bacillati</taxon>
        <taxon>Bacillota</taxon>
        <taxon>Bacilli</taxon>
        <taxon>Bacillales</taxon>
        <taxon>Paenibacillaceae</taxon>
        <taxon>Paenibacillus</taxon>
    </lineage>
</organism>
<dbReference type="Proteomes" id="UP000076796">
    <property type="component" value="Unassembled WGS sequence"/>
</dbReference>
<protein>
    <submittedName>
        <fullName evidence="5">MarR family transcriptional regulator</fullName>
    </submittedName>
</protein>
<dbReference type="PRINTS" id="PR00598">
    <property type="entry name" value="HTHMARR"/>
</dbReference>
<dbReference type="SMART" id="SM00347">
    <property type="entry name" value="HTH_MARR"/>
    <property type="match status" value="1"/>
</dbReference>
<evidence type="ECO:0000256" key="2">
    <source>
        <dbReference type="ARBA" id="ARBA00023125"/>
    </source>
</evidence>
<dbReference type="PROSITE" id="PS50995">
    <property type="entry name" value="HTH_MARR_2"/>
    <property type="match status" value="1"/>
</dbReference>
<dbReference type="OrthoDB" id="3254893at2"/>
<dbReference type="Pfam" id="PF12802">
    <property type="entry name" value="MarR_2"/>
    <property type="match status" value="1"/>
</dbReference>
<accession>A0A163F5I6</accession>
<name>A0A163F5I6_9BACL</name>
<evidence type="ECO:0000313" key="6">
    <source>
        <dbReference type="Proteomes" id="UP000076796"/>
    </source>
</evidence>
<evidence type="ECO:0000259" key="4">
    <source>
        <dbReference type="PROSITE" id="PS50995"/>
    </source>
</evidence>
<reference evidence="5" key="1">
    <citation type="journal article" date="2016" name="Genome Announc.">
        <title>Draft genomes of two strains of Paenibacillus glucanolyticus with capability to degrade lignocellulose.</title>
        <authorList>
            <person name="Mathews S.L."/>
            <person name="Pawlak J."/>
            <person name="Grunden A.M."/>
        </authorList>
    </citation>
    <scope>NUCLEOTIDE SEQUENCE [LARGE SCALE GENOMIC DNA]</scope>
    <source>
        <strain evidence="5">SLM1</strain>
    </source>
</reference>
<dbReference type="EMBL" id="LWMH01000002">
    <property type="protein sequence ID" value="KZS44173.1"/>
    <property type="molecule type" value="Genomic_DNA"/>
</dbReference>
<dbReference type="RefSeq" id="WP_036641467.1">
    <property type="nucleotide sequence ID" value="NZ_CBCSBX010000008.1"/>
</dbReference>
<gene>
    <name evidence="5" type="ORF">AWU65_29325</name>
</gene>
<keyword evidence="3" id="KW-0804">Transcription</keyword>
<dbReference type="Gene3D" id="1.10.10.10">
    <property type="entry name" value="Winged helix-like DNA-binding domain superfamily/Winged helix DNA-binding domain"/>
    <property type="match status" value="1"/>
</dbReference>
<dbReference type="PANTHER" id="PTHR42756">
    <property type="entry name" value="TRANSCRIPTIONAL REGULATOR, MARR"/>
    <property type="match status" value="1"/>
</dbReference>
<dbReference type="GO" id="GO:0003700">
    <property type="term" value="F:DNA-binding transcription factor activity"/>
    <property type="evidence" value="ECO:0007669"/>
    <property type="project" value="InterPro"/>
</dbReference>
<dbReference type="STRING" id="59843.A3958_01585"/>
<dbReference type="SUPFAM" id="SSF46785">
    <property type="entry name" value="Winged helix' DNA-binding domain"/>
    <property type="match status" value="1"/>
</dbReference>
<dbReference type="InterPro" id="IPR036388">
    <property type="entry name" value="WH-like_DNA-bd_sf"/>
</dbReference>
<dbReference type="GeneID" id="97554247"/>
<dbReference type="KEGG" id="pglu:A3958_01585"/>
<evidence type="ECO:0000256" key="3">
    <source>
        <dbReference type="ARBA" id="ARBA00023163"/>
    </source>
</evidence>
<dbReference type="InterPro" id="IPR036390">
    <property type="entry name" value="WH_DNA-bd_sf"/>
</dbReference>
<keyword evidence="2" id="KW-0238">DNA-binding</keyword>
<sequence length="150" mass="17405">MNDKAKQWIDRYVDVYLLVTRRINAQIREHLGEDLTHDQFQVVRLINSIDHCTSSHLAETLAVGKSSITAIVNRLVDAGIIDRTRDEADRRLVYLSLTEYGNSIFESAQEQVREIISPYLQHFEEKDIEMFISMFEKLGQLMFESGGRKN</sequence>
<evidence type="ECO:0000313" key="5">
    <source>
        <dbReference type="EMBL" id="KZS44173.1"/>
    </source>
</evidence>
<dbReference type="GO" id="GO:0003677">
    <property type="term" value="F:DNA binding"/>
    <property type="evidence" value="ECO:0007669"/>
    <property type="project" value="UniProtKB-KW"/>
</dbReference>
<dbReference type="AlphaFoldDB" id="A0A163F5I6"/>
<evidence type="ECO:0000256" key="1">
    <source>
        <dbReference type="ARBA" id="ARBA00023015"/>
    </source>
</evidence>
<keyword evidence="1" id="KW-0805">Transcription regulation</keyword>
<dbReference type="InterPro" id="IPR000835">
    <property type="entry name" value="HTH_MarR-typ"/>
</dbReference>
<comment type="caution">
    <text evidence="5">The sequence shown here is derived from an EMBL/GenBank/DDBJ whole genome shotgun (WGS) entry which is preliminary data.</text>
</comment>
<keyword evidence="6" id="KW-1185">Reference proteome</keyword>
<dbReference type="PANTHER" id="PTHR42756:SF1">
    <property type="entry name" value="TRANSCRIPTIONAL REPRESSOR OF EMRAB OPERON"/>
    <property type="match status" value="1"/>
</dbReference>
<feature type="domain" description="HTH marR-type" evidence="4">
    <location>
        <begin position="1"/>
        <end position="140"/>
    </location>
</feature>
<proteinExistence type="predicted"/>